<evidence type="ECO:0000313" key="3">
    <source>
        <dbReference type="EMBL" id="EWM21391.1"/>
    </source>
</evidence>
<dbReference type="GO" id="GO:0004801">
    <property type="term" value="F:transaldolase activity"/>
    <property type="evidence" value="ECO:0007669"/>
    <property type="project" value="UniProtKB-EC"/>
</dbReference>
<dbReference type="InterPro" id="IPR001585">
    <property type="entry name" value="TAL/FSA"/>
</dbReference>
<dbReference type="GO" id="GO:0005975">
    <property type="term" value="P:carbohydrate metabolic process"/>
    <property type="evidence" value="ECO:0007669"/>
    <property type="project" value="InterPro"/>
</dbReference>
<accession>W7TLQ3</accession>
<dbReference type="SUPFAM" id="SSF51569">
    <property type="entry name" value="Aldolase"/>
    <property type="match status" value="1"/>
</dbReference>
<protein>
    <recommendedName>
        <fullName evidence="2">Transaldolase</fullName>
        <ecNumber evidence="2">2.2.1.2</ecNumber>
    </recommendedName>
</protein>
<dbReference type="Proteomes" id="UP000019335">
    <property type="component" value="Unassembled WGS sequence"/>
</dbReference>
<comment type="caution">
    <text evidence="3">The sequence shown here is derived from an EMBL/GenBank/DDBJ whole genome shotgun (WGS) entry which is preliminary data.</text>
</comment>
<reference evidence="3 4" key="1">
    <citation type="journal article" date="2014" name="Mol. Plant">
        <title>Chromosome Scale Genome Assembly and Transcriptome Profiling of Nannochloropsis gaditana in Nitrogen Depletion.</title>
        <authorList>
            <person name="Corteggiani Carpinelli E."/>
            <person name="Telatin A."/>
            <person name="Vitulo N."/>
            <person name="Forcato C."/>
            <person name="D'Angelo M."/>
            <person name="Schiavon R."/>
            <person name="Vezzi A."/>
            <person name="Giacometti G.M."/>
            <person name="Morosinotto T."/>
            <person name="Valle G."/>
        </authorList>
    </citation>
    <scope>NUCLEOTIDE SEQUENCE [LARGE SCALE GENOMIC DNA]</scope>
    <source>
        <strain evidence="3 4">B-31</strain>
    </source>
</reference>
<dbReference type="InterPro" id="IPR013785">
    <property type="entry name" value="Aldolase_TIM"/>
</dbReference>
<dbReference type="Pfam" id="PF00923">
    <property type="entry name" value="TAL_FSA"/>
    <property type="match status" value="1"/>
</dbReference>
<comment type="function">
    <text evidence="2">Catalyzes the rate-limiting step of the non-oxidative phase in the pentose phosphate pathway. Catalyzes the reversible conversion of sedheptulose-7-phosphate and D-glyceraldehyde 3-phosphate into erythrose-4-phosphate and beta-D-fructose 6-phosphate.</text>
</comment>
<dbReference type="Gene3D" id="3.20.20.70">
    <property type="entry name" value="Aldolase class I"/>
    <property type="match status" value="1"/>
</dbReference>
<keyword evidence="2" id="KW-0570">Pentose shunt</keyword>
<evidence type="ECO:0000256" key="2">
    <source>
        <dbReference type="RuleBase" id="RU000501"/>
    </source>
</evidence>
<proteinExistence type="predicted"/>
<keyword evidence="2" id="KW-0808">Transferase</keyword>
<evidence type="ECO:0000256" key="1">
    <source>
        <dbReference type="ARBA" id="ARBA00023270"/>
    </source>
</evidence>
<dbReference type="EMBL" id="AZIL01002480">
    <property type="protein sequence ID" value="EWM21391.1"/>
    <property type="molecule type" value="Genomic_DNA"/>
</dbReference>
<comment type="catalytic activity">
    <reaction evidence="2">
        <text>D-sedoheptulose 7-phosphate + D-glyceraldehyde 3-phosphate = D-erythrose 4-phosphate + beta-D-fructose 6-phosphate</text>
        <dbReference type="Rhea" id="RHEA:17053"/>
        <dbReference type="ChEBI" id="CHEBI:16897"/>
        <dbReference type="ChEBI" id="CHEBI:57483"/>
        <dbReference type="ChEBI" id="CHEBI:57634"/>
        <dbReference type="ChEBI" id="CHEBI:59776"/>
        <dbReference type="EC" id="2.2.1.2"/>
    </reaction>
</comment>
<keyword evidence="4" id="KW-1185">Reference proteome</keyword>
<evidence type="ECO:0000313" key="4">
    <source>
        <dbReference type="Proteomes" id="UP000019335"/>
    </source>
</evidence>
<dbReference type="PANTHER" id="PTHR10683:SF18">
    <property type="entry name" value="TRANSALDOLASE"/>
    <property type="match status" value="1"/>
</dbReference>
<name>W7TLQ3_9STRA</name>
<dbReference type="OrthoDB" id="1711136at2759"/>
<gene>
    <name evidence="3" type="ORF">Naga_100215g12</name>
</gene>
<dbReference type="AlphaFoldDB" id="W7TLQ3"/>
<keyword evidence="1" id="KW-0704">Schiff base</keyword>
<sequence length="235" mass="26442">MAKLKRFLRKASFLLATSPSSSFSWPRAFFPSPSHGGPPPARTTRYFSPASKMYMKATSSSRTPSNLLAQVRCHSQVILDTADYLQLAHLPGTLEVTTNPSIVWQAAQKEEYFHLLEEACNMYLPLGIDGIPDMLEAVPPKFAREIWKRLPHAPSSSSLPLPRVYVQLDPRYAFDIDLAVRQSLALVDLCVHKHQLPLSNLVIKIPGSWEGIQAAKDLRALERVFFDYLRERPGV</sequence>
<dbReference type="GO" id="GO:0009052">
    <property type="term" value="P:pentose-phosphate shunt, non-oxidative branch"/>
    <property type="evidence" value="ECO:0007669"/>
    <property type="project" value="TreeGrafter"/>
</dbReference>
<organism evidence="3 4">
    <name type="scientific">Nannochloropsis gaditana</name>
    <dbReference type="NCBI Taxonomy" id="72520"/>
    <lineage>
        <taxon>Eukaryota</taxon>
        <taxon>Sar</taxon>
        <taxon>Stramenopiles</taxon>
        <taxon>Ochrophyta</taxon>
        <taxon>Eustigmatophyceae</taxon>
        <taxon>Eustigmatales</taxon>
        <taxon>Monodopsidaceae</taxon>
        <taxon>Nannochloropsis</taxon>
    </lineage>
</organism>
<dbReference type="EC" id="2.2.1.2" evidence="2"/>
<dbReference type="PANTHER" id="PTHR10683">
    <property type="entry name" value="TRANSALDOLASE"/>
    <property type="match status" value="1"/>
</dbReference>
<dbReference type="UniPathway" id="UPA00115">
    <property type="reaction ID" value="UER00414"/>
</dbReference>
<comment type="pathway">
    <text evidence="2">Carbohydrate degradation; pentose phosphate pathway; D-glyceraldehyde 3-phosphate and beta-D-fructose 6-phosphate from D-ribose 5-phosphate and D-xylulose 5-phosphate (non-oxidative stage): step 2/3.</text>
</comment>
<dbReference type="InterPro" id="IPR018225">
    <property type="entry name" value="Transaldolase_AS"/>
</dbReference>
<dbReference type="PROSITE" id="PS00958">
    <property type="entry name" value="TRANSALDOLASE_2"/>
    <property type="match status" value="1"/>
</dbReference>